<accession>A0ACC2WDD0</accession>
<evidence type="ECO:0000313" key="2">
    <source>
        <dbReference type="Proteomes" id="UP001241377"/>
    </source>
</evidence>
<comment type="caution">
    <text evidence="1">The sequence shown here is derived from an EMBL/GenBank/DDBJ whole genome shotgun (WGS) entry which is preliminary data.</text>
</comment>
<sequence>MRKLSVPQSTTPSHKYSRLGSRSSLARISRTNTNADSAYNPPSTFDNQSLRTLDHIPSAKPSVSYLDKLWTQIDVLDDVRKMASDVRERGSFFNEKFNSELEAMKTLQDRLIDIMASQDFDLNLQQERFRVEPNTTDKLDSSLFSFFDNEGQDRQHILYKKENFDEMNNYVHDIKVQLQRVGEAMEDFNGVTSEQ</sequence>
<proteinExistence type="predicted"/>
<protein>
    <submittedName>
        <fullName evidence="1">Uncharacterized protein</fullName>
    </submittedName>
</protein>
<name>A0ACC2WDD0_9TREE</name>
<dbReference type="EMBL" id="JASBWR010000018">
    <property type="protein sequence ID" value="KAJ9109413.1"/>
    <property type="molecule type" value="Genomic_DNA"/>
</dbReference>
<organism evidence="1 2">
    <name type="scientific">Naganishia cerealis</name>
    <dbReference type="NCBI Taxonomy" id="610337"/>
    <lineage>
        <taxon>Eukaryota</taxon>
        <taxon>Fungi</taxon>
        <taxon>Dikarya</taxon>
        <taxon>Basidiomycota</taxon>
        <taxon>Agaricomycotina</taxon>
        <taxon>Tremellomycetes</taxon>
        <taxon>Filobasidiales</taxon>
        <taxon>Filobasidiaceae</taxon>
        <taxon>Naganishia</taxon>
    </lineage>
</organism>
<keyword evidence="2" id="KW-1185">Reference proteome</keyword>
<gene>
    <name evidence="1" type="ORF">QFC19_002165</name>
</gene>
<evidence type="ECO:0000313" key="1">
    <source>
        <dbReference type="EMBL" id="KAJ9109413.1"/>
    </source>
</evidence>
<reference evidence="1" key="1">
    <citation type="submission" date="2023-04" db="EMBL/GenBank/DDBJ databases">
        <title>Draft Genome sequencing of Naganishia species isolated from polar environments using Oxford Nanopore Technology.</title>
        <authorList>
            <person name="Leo P."/>
            <person name="Venkateswaran K."/>
        </authorList>
    </citation>
    <scope>NUCLEOTIDE SEQUENCE</scope>
    <source>
        <strain evidence="1">MNA-CCFEE 5261</strain>
    </source>
</reference>
<dbReference type="Proteomes" id="UP001241377">
    <property type="component" value="Unassembled WGS sequence"/>
</dbReference>